<dbReference type="RefSeq" id="WP_209773542.1">
    <property type="nucleotide sequence ID" value="NZ_JAGGLO010000004.1"/>
</dbReference>
<organism evidence="1 2">
    <name type="scientific">Anaerococcus degeneri</name>
    <dbReference type="NCBI Taxonomy" id="361500"/>
    <lineage>
        <taxon>Bacteria</taxon>
        <taxon>Bacillati</taxon>
        <taxon>Bacillota</taxon>
        <taxon>Tissierellia</taxon>
        <taxon>Tissierellales</taxon>
        <taxon>Peptoniphilaceae</taxon>
        <taxon>Anaerococcus</taxon>
    </lineage>
</organism>
<name>A0ABS7YY36_9FIRM</name>
<accession>A0ABS7YY36</accession>
<dbReference type="Proteomes" id="UP001198374">
    <property type="component" value="Unassembled WGS sequence"/>
</dbReference>
<evidence type="ECO:0000313" key="1">
    <source>
        <dbReference type="EMBL" id="MCA2096049.1"/>
    </source>
</evidence>
<comment type="caution">
    <text evidence="1">The sequence shown here is derived from an EMBL/GenBank/DDBJ whole genome shotgun (WGS) entry which is preliminary data.</text>
</comment>
<keyword evidence="2" id="KW-1185">Reference proteome</keyword>
<evidence type="ECO:0000313" key="2">
    <source>
        <dbReference type="Proteomes" id="UP001198374"/>
    </source>
</evidence>
<sequence length="73" mass="8284">MAVTHRKDSIIGINKEKADKQKGFMAVGKQIAKITVDVNEKEKIIETLGKQFAMQMLEISRLKKEIAELKRGK</sequence>
<gene>
    <name evidence="1" type="ORF">LDJ82_03875</name>
</gene>
<proteinExistence type="predicted"/>
<protein>
    <submittedName>
        <fullName evidence="1">Uncharacterized protein</fullName>
    </submittedName>
</protein>
<dbReference type="EMBL" id="JAIWIY010000001">
    <property type="protein sequence ID" value="MCA2096049.1"/>
    <property type="molecule type" value="Genomic_DNA"/>
</dbReference>
<reference evidence="2" key="1">
    <citation type="submission" date="2023-07" db="EMBL/GenBank/DDBJ databases">
        <title>FDA dAtabase for Regulatory Grade micrObial Sequences (FDA-ARGOS): Supporting development and validation of Infectious Disease Dx tests.</title>
        <authorList>
            <person name="Sproer C."/>
            <person name="Gronow S."/>
            <person name="Severitt S."/>
            <person name="Schroder I."/>
            <person name="Tallon L."/>
            <person name="Sadzewicz L."/>
            <person name="Zhao X."/>
            <person name="Boylan J."/>
            <person name="Ott S."/>
            <person name="Bowen H."/>
            <person name="Vavikolanu K."/>
            <person name="Hazen T."/>
            <person name="Aluvathingal J."/>
            <person name="Nadendla S."/>
            <person name="Lowell S."/>
            <person name="Myers T."/>
            <person name="Yan Y."/>
        </authorList>
    </citation>
    <scope>NUCLEOTIDE SEQUENCE [LARGE SCALE GENOMIC DNA]</scope>
    <source>
        <strain evidence="2">FDAARGOS_1538</strain>
    </source>
</reference>